<dbReference type="Pfam" id="PF02021">
    <property type="entry name" value="UPF0102"/>
    <property type="match status" value="1"/>
</dbReference>
<reference evidence="3 4" key="1">
    <citation type="submission" date="2021-05" db="EMBL/GenBank/DDBJ databases">
        <title>Comparative genomic studies on the polysaccharide-degrading batcterial strains of the Flammeovirga genus.</title>
        <authorList>
            <person name="Zewei F."/>
            <person name="Zheng Z."/>
            <person name="Yu L."/>
            <person name="Ruyue G."/>
            <person name="Yanhong M."/>
            <person name="Yuanyuan C."/>
            <person name="Jingyan G."/>
            <person name="Wenjun H."/>
        </authorList>
    </citation>
    <scope>NUCLEOTIDE SEQUENCE [LARGE SCALE GENOMIC DNA]</scope>
    <source>
        <strain evidence="3 4">YS10</strain>
    </source>
</reference>
<dbReference type="CDD" id="cd20736">
    <property type="entry name" value="PoNe_Nuclease"/>
    <property type="match status" value="1"/>
</dbReference>
<organism evidence="3 4">
    <name type="scientific">Flammeovirga kamogawensis</name>
    <dbReference type="NCBI Taxonomy" id="373891"/>
    <lineage>
        <taxon>Bacteria</taxon>
        <taxon>Pseudomonadati</taxon>
        <taxon>Bacteroidota</taxon>
        <taxon>Cytophagia</taxon>
        <taxon>Cytophagales</taxon>
        <taxon>Flammeovirgaceae</taxon>
        <taxon>Flammeovirga</taxon>
    </lineage>
</organism>
<dbReference type="EMBL" id="CP076128">
    <property type="protein sequence ID" value="QWG07621.1"/>
    <property type="molecule type" value="Genomic_DNA"/>
</dbReference>
<dbReference type="Gene3D" id="3.40.1350.10">
    <property type="match status" value="1"/>
</dbReference>
<evidence type="ECO:0000313" key="4">
    <source>
        <dbReference type="Proteomes" id="UP000682802"/>
    </source>
</evidence>
<dbReference type="NCBIfam" id="NF009150">
    <property type="entry name" value="PRK12497.1-3"/>
    <property type="match status" value="1"/>
</dbReference>
<dbReference type="InterPro" id="IPR011335">
    <property type="entry name" value="Restrct_endonuc-II-like"/>
</dbReference>
<dbReference type="SUPFAM" id="SSF52980">
    <property type="entry name" value="Restriction endonuclease-like"/>
    <property type="match status" value="1"/>
</dbReference>
<dbReference type="PANTHER" id="PTHR34039:SF1">
    <property type="entry name" value="UPF0102 PROTEIN YRAN"/>
    <property type="match status" value="1"/>
</dbReference>
<dbReference type="RefSeq" id="WP_144075007.1">
    <property type="nucleotide sequence ID" value="NZ_CP076128.1"/>
</dbReference>
<comment type="similarity">
    <text evidence="1 2">Belongs to the UPF0102 family.</text>
</comment>
<dbReference type="InterPro" id="IPR011856">
    <property type="entry name" value="tRNA_endonuc-like_dom_sf"/>
</dbReference>
<evidence type="ECO:0000313" key="3">
    <source>
        <dbReference type="EMBL" id="QWG07621.1"/>
    </source>
</evidence>
<sequence length="123" mass="14352">MKSINTTAQKQFGTNGENIAVNYLIDKGYTILKRNYKYSYNEIDIICKKGRFLVFVEVKTRSSNDFGFPENHVSKKQINNITNAAIHYMDTYNTSNYLVRYDIISITYTTHAIDIKHIEDAFY</sequence>
<dbReference type="HAMAP" id="MF_00048">
    <property type="entry name" value="UPF0102"/>
    <property type="match status" value="1"/>
</dbReference>
<dbReference type="InterPro" id="IPR003509">
    <property type="entry name" value="UPF0102_YraN-like"/>
</dbReference>
<gene>
    <name evidence="3" type="ORF">KM029_01385</name>
</gene>
<name>A0ABX8GVK9_9BACT</name>
<dbReference type="PANTHER" id="PTHR34039">
    <property type="entry name" value="UPF0102 PROTEIN YRAN"/>
    <property type="match status" value="1"/>
</dbReference>
<protein>
    <recommendedName>
        <fullName evidence="2">UPF0102 protein KM029_01385</fullName>
    </recommendedName>
</protein>
<evidence type="ECO:0000256" key="2">
    <source>
        <dbReference type="HAMAP-Rule" id="MF_00048"/>
    </source>
</evidence>
<dbReference type="Proteomes" id="UP000682802">
    <property type="component" value="Chromosome 1"/>
</dbReference>
<keyword evidence="4" id="KW-1185">Reference proteome</keyword>
<proteinExistence type="inferred from homology"/>
<accession>A0ABX8GVK9</accession>
<evidence type="ECO:0000256" key="1">
    <source>
        <dbReference type="ARBA" id="ARBA00006738"/>
    </source>
</evidence>